<dbReference type="EMBL" id="CP008956">
    <property type="protein sequence ID" value="QJQ02445.1"/>
    <property type="molecule type" value="Genomic_DNA"/>
</dbReference>
<protein>
    <recommendedName>
        <fullName evidence="3">IclR-ED domain-containing protein</fullName>
    </recommendedName>
</protein>
<dbReference type="AlphaFoldDB" id="A0A6M3ZUX7"/>
<accession>A0A6M3ZUX7</accession>
<gene>
    <name evidence="1" type="ORF">C798_20075</name>
</gene>
<evidence type="ECO:0008006" key="3">
    <source>
        <dbReference type="Google" id="ProtNLM"/>
    </source>
</evidence>
<organism evidence="1 2">
    <name type="scientific">Herbaspirillum rubrisubalbicans Os34</name>
    <dbReference type="NCBI Taxonomy" id="1235827"/>
    <lineage>
        <taxon>Bacteria</taxon>
        <taxon>Pseudomonadati</taxon>
        <taxon>Pseudomonadota</taxon>
        <taxon>Betaproteobacteria</taxon>
        <taxon>Burkholderiales</taxon>
        <taxon>Oxalobacteraceae</taxon>
        <taxon>Herbaspirillum</taxon>
    </lineage>
</organism>
<proteinExistence type="predicted"/>
<dbReference type="InterPro" id="IPR029016">
    <property type="entry name" value="GAF-like_dom_sf"/>
</dbReference>
<evidence type="ECO:0000313" key="2">
    <source>
        <dbReference type="Proteomes" id="UP000501648"/>
    </source>
</evidence>
<reference evidence="1 2" key="1">
    <citation type="journal article" date="2012" name="J. Bacteriol.">
        <title>Genome sequence of the pathogenic Herbaspirillum seropedicae strain Os34, isolated from rice roots.</title>
        <authorList>
            <person name="Ye W."/>
            <person name="Ye S."/>
            <person name="Liu J."/>
            <person name="Chang S."/>
            <person name="Chen M."/>
            <person name="Zhu B."/>
            <person name="Guo L."/>
            <person name="An Q."/>
        </authorList>
    </citation>
    <scope>NUCLEOTIDE SEQUENCE [LARGE SCALE GENOMIC DNA]</scope>
    <source>
        <strain evidence="1 2">Os34</strain>
    </source>
</reference>
<dbReference type="Gene3D" id="3.30.450.40">
    <property type="match status" value="1"/>
</dbReference>
<dbReference type="Proteomes" id="UP000501648">
    <property type="component" value="Chromosome"/>
</dbReference>
<sequence>MHTAGMTAMAAPIMRPGYPAIGVINIAAPLMRLDLRLMESLGADHLTAAKELANNSSSSPIFNRAVLK</sequence>
<name>A0A6M3ZUX7_9BURK</name>
<evidence type="ECO:0000313" key="1">
    <source>
        <dbReference type="EMBL" id="QJQ02445.1"/>
    </source>
</evidence>
<dbReference type="SUPFAM" id="SSF55781">
    <property type="entry name" value="GAF domain-like"/>
    <property type="match status" value="1"/>
</dbReference>